<keyword evidence="6 9" id="KW-0227">DNA damage</keyword>
<evidence type="ECO:0000256" key="10">
    <source>
        <dbReference type="PROSITE-ProRule" id="PRU10072"/>
    </source>
</evidence>
<dbReference type="InterPro" id="IPR005122">
    <property type="entry name" value="Uracil-DNA_glycosylase-like"/>
</dbReference>
<gene>
    <name evidence="9" type="primary">ung</name>
    <name evidence="13" type="ORF">GCM10008936_09010</name>
</gene>
<comment type="function">
    <text evidence="2 9 11">Excises uracil residues from the DNA which can arise as a result of misincorporation of dUMP residues by DNA polymerase or due to deamination of cytosine.</text>
</comment>
<comment type="catalytic activity">
    <reaction evidence="1 9 11">
        <text>Hydrolyzes single-stranded DNA or mismatched double-stranded DNA and polynucleotides, releasing free uracil.</text>
        <dbReference type="EC" id="3.2.2.27"/>
    </reaction>
</comment>
<reference evidence="14" key="1">
    <citation type="journal article" date="2019" name="Int. J. Syst. Evol. Microbiol.">
        <title>The Global Catalogue of Microorganisms (GCM) 10K type strain sequencing project: providing services to taxonomists for standard genome sequencing and annotation.</title>
        <authorList>
            <consortium name="The Broad Institute Genomics Platform"/>
            <consortium name="The Broad Institute Genome Sequencing Center for Infectious Disease"/>
            <person name="Wu L."/>
            <person name="Ma J."/>
        </authorList>
    </citation>
    <scope>NUCLEOTIDE SEQUENCE [LARGE SCALE GENOMIC DNA]</scope>
    <source>
        <strain evidence="14">JCM 14232</strain>
    </source>
</reference>
<keyword evidence="8 9" id="KW-0234">DNA repair</keyword>
<dbReference type="InterPro" id="IPR036895">
    <property type="entry name" value="Uracil-DNA_glycosylase-like_sf"/>
</dbReference>
<evidence type="ECO:0000256" key="2">
    <source>
        <dbReference type="ARBA" id="ARBA00002631"/>
    </source>
</evidence>
<evidence type="ECO:0000256" key="6">
    <source>
        <dbReference type="ARBA" id="ARBA00022763"/>
    </source>
</evidence>
<dbReference type="SUPFAM" id="SSF52141">
    <property type="entry name" value="Uracil-DNA glycosylase-like"/>
    <property type="match status" value="1"/>
</dbReference>
<evidence type="ECO:0000256" key="5">
    <source>
        <dbReference type="ARBA" id="ARBA00018429"/>
    </source>
</evidence>
<accession>A0ABP3KKA7</accession>
<evidence type="ECO:0000256" key="11">
    <source>
        <dbReference type="RuleBase" id="RU003780"/>
    </source>
</evidence>
<evidence type="ECO:0000313" key="14">
    <source>
        <dbReference type="Proteomes" id="UP001410648"/>
    </source>
</evidence>
<feature type="active site" description="Proton acceptor" evidence="9 10">
    <location>
        <position position="65"/>
    </location>
</feature>
<dbReference type="PROSITE" id="PS00130">
    <property type="entry name" value="U_DNA_GLYCOSYLASE"/>
    <property type="match status" value="1"/>
</dbReference>
<name>A0ABP3KKA7_9LACT</name>
<dbReference type="NCBIfam" id="NF003588">
    <property type="entry name" value="PRK05254.1-1"/>
    <property type="match status" value="1"/>
</dbReference>
<dbReference type="CDD" id="cd10027">
    <property type="entry name" value="UDG-F1-like"/>
    <property type="match status" value="1"/>
</dbReference>
<dbReference type="SMART" id="SM00986">
    <property type="entry name" value="UDG"/>
    <property type="match status" value="1"/>
</dbReference>
<keyword evidence="14" id="KW-1185">Reference proteome</keyword>
<proteinExistence type="inferred from homology"/>
<dbReference type="NCBIfam" id="NF003589">
    <property type="entry name" value="PRK05254.1-2"/>
    <property type="match status" value="1"/>
</dbReference>
<keyword evidence="9" id="KW-0963">Cytoplasm</keyword>
<dbReference type="RefSeq" id="WP_346024360.1">
    <property type="nucleotide sequence ID" value="NZ_BAAADA010000076.1"/>
</dbReference>
<organism evidence="13 14">
    <name type="scientific">Alkalibacterium indicireducens</name>
    <dbReference type="NCBI Taxonomy" id="398758"/>
    <lineage>
        <taxon>Bacteria</taxon>
        <taxon>Bacillati</taxon>
        <taxon>Bacillota</taxon>
        <taxon>Bacilli</taxon>
        <taxon>Lactobacillales</taxon>
        <taxon>Carnobacteriaceae</taxon>
        <taxon>Alkalibacterium</taxon>
    </lineage>
</organism>
<evidence type="ECO:0000256" key="1">
    <source>
        <dbReference type="ARBA" id="ARBA00001400"/>
    </source>
</evidence>
<dbReference type="PANTHER" id="PTHR11264">
    <property type="entry name" value="URACIL-DNA GLYCOSYLASE"/>
    <property type="match status" value="1"/>
</dbReference>
<evidence type="ECO:0000256" key="8">
    <source>
        <dbReference type="ARBA" id="ARBA00023204"/>
    </source>
</evidence>
<comment type="caution">
    <text evidence="13">The sequence shown here is derived from an EMBL/GenBank/DDBJ whole genome shotgun (WGS) entry which is preliminary data.</text>
</comment>
<feature type="domain" description="Uracil-DNA glycosylase-like" evidence="12">
    <location>
        <begin position="50"/>
        <end position="210"/>
    </location>
</feature>
<keyword evidence="7 9" id="KW-0378">Hydrolase</keyword>
<comment type="subcellular location">
    <subcellularLocation>
        <location evidence="9">Cytoplasm</location>
    </subcellularLocation>
</comment>
<comment type="similarity">
    <text evidence="3 9 11">Belongs to the uracil-DNA glycosylase (UDG) superfamily. UNG family.</text>
</comment>
<dbReference type="SMART" id="SM00987">
    <property type="entry name" value="UreE_C"/>
    <property type="match status" value="1"/>
</dbReference>
<dbReference type="Proteomes" id="UP001410648">
    <property type="component" value="Unassembled WGS sequence"/>
</dbReference>
<evidence type="ECO:0000256" key="3">
    <source>
        <dbReference type="ARBA" id="ARBA00008184"/>
    </source>
</evidence>
<dbReference type="InterPro" id="IPR002043">
    <property type="entry name" value="UDG_fam1"/>
</dbReference>
<protein>
    <recommendedName>
        <fullName evidence="5 9">Uracil-DNA glycosylase</fullName>
        <shortName evidence="9">UDG</shortName>
        <ecNumber evidence="4 9">3.2.2.27</ecNumber>
    </recommendedName>
</protein>
<sequence length="228" mass="26168">MLIPVDNDWTPILKEAEQTESYQELREFLKREYAEAAVYPVVEDIWQAFEWTPFSEVKVVILGQDPYHGRYQAHGLSFSVRPEVDVPPSLKNMYKELERDLGIPPVSHGYLKKWAEEGVLLLNTVLTVRGGEAHSHRNRGWEDLTDHVIKALSEREEPIVFLLWGNAAQKKEKMIDTSRHVVLKTSHPSPLSAYRGFLGSGVFSETNRILEKMGFEPVDWSLPENPND</sequence>
<dbReference type="NCBIfam" id="NF003592">
    <property type="entry name" value="PRK05254.1-5"/>
    <property type="match status" value="1"/>
</dbReference>
<evidence type="ECO:0000256" key="7">
    <source>
        <dbReference type="ARBA" id="ARBA00022801"/>
    </source>
</evidence>
<dbReference type="EMBL" id="BAAADA010000076">
    <property type="protein sequence ID" value="GAA0481481.1"/>
    <property type="molecule type" value="Genomic_DNA"/>
</dbReference>
<dbReference type="Gene3D" id="3.40.470.10">
    <property type="entry name" value="Uracil-DNA glycosylase-like domain"/>
    <property type="match status" value="1"/>
</dbReference>
<dbReference type="PANTHER" id="PTHR11264:SF0">
    <property type="entry name" value="URACIL-DNA GLYCOSYLASE"/>
    <property type="match status" value="1"/>
</dbReference>
<evidence type="ECO:0000256" key="4">
    <source>
        <dbReference type="ARBA" id="ARBA00012030"/>
    </source>
</evidence>
<evidence type="ECO:0000313" key="13">
    <source>
        <dbReference type="EMBL" id="GAA0481481.1"/>
    </source>
</evidence>
<evidence type="ECO:0000259" key="12">
    <source>
        <dbReference type="SMART" id="SM00986"/>
    </source>
</evidence>
<dbReference type="EC" id="3.2.2.27" evidence="4 9"/>
<dbReference type="Pfam" id="PF03167">
    <property type="entry name" value="UDG"/>
    <property type="match status" value="1"/>
</dbReference>
<dbReference type="NCBIfam" id="TIGR00628">
    <property type="entry name" value="ung"/>
    <property type="match status" value="1"/>
</dbReference>
<evidence type="ECO:0000256" key="9">
    <source>
        <dbReference type="HAMAP-Rule" id="MF_00148"/>
    </source>
</evidence>
<dbReference type="NCBIfam" id="NF003591">
    <property type="entry name" value="PRK05254.1-4"/>
    <property type="match status" value="1"/>
</dbReference>
<dbReference type="HAMAP" id="MF_00148">
    <property type="entry name" value="UDG"/>
    <property type="match status" value="1"/>
</dbReference>
<dbReference type="InterPro" id="IPR018085">
    <property type="entry name" value="Ura-DNA_Glyclase_AS"/>
</dbReference>